<protein>
    <submittedName>
        <fullName evidence="1">Uncharacterized protein</fullName>
    </submittedName>
</protein>
<gene>
    <name evidence="1" type="ORF">F383_34163</name>
</gene>
<accession>A0A0B0N3K1</accession>
<proteinExistence type="predicted"/>
<sequence>MDQKQRKQANIGNQHGLNLRTRVNYTTVSNW</sequence>
<dbReference type="AlphaFoldDB" id="A0A0B0N3K1"/>
<reference evidence="2" key="1">
    <citation type="submission" date="2014-09" db="EMBL/GenBank/DDBJ databases">
        <authorList>
            <person name="Mudge J."/>
            <person name="Ramaraj T."/>
            <person name="Lindquist I.E."/>
            <person name="Bharti A.K."/>
            <person name="Sundararajan A."/>
            <person name="Cameron C.T."/>
            <person name="Woodward J.E."/>
            <person name="May G.D."/>
            <person name="Brubaker C."/>
            <person name="Broadhvest J."/>
            <person name="Wilkins T.A."/>
        </authorList>
    </citation>
    <scope>NUCLEOTIDE SEQUENCE</scope>
    <source>
        <strain evidence="2">cv. AKA8401</strain>
    </source>
</reference>
<name>A0A0B0N3K1_GOSAR</name>
<evidence type="ECO:0000313" key="2">
    <source>
        <dbReference type="Proteomes" id="UP000032142"/>
    </source>
</evidence>
<organism evidence="1 2">
    <name type="scientific">Gossypium arboreum</name>
    <name type="common">Tree cotton</name>
    <name type="synonym">Gossypium nanking</name>
    <dbReference type="NCBI Taxonomy" id="29729"/>
    <lineage>
        <taxon>Eukaryota</taxon>
        <taxon>Viridiplantae</taxon>
        <taxon>Streptophyta</taxon>
        <taxon>Embryophyta</taxon>
        <taxon>Tracheophyta</taxon>
        <taxon>Spermatophyta</taxon>
        <taxon>Magnoliopsida</taxon>
        <taxon>eudicotyledons</taxon>
        <taxon>Gunneridae</taxon>
        <taxon>Pentapetalae</taxon>
        <taxon>rosids</taxon>
        <taxon>malvids</taxon>
        <taxon>Malvales</taxon>
        <taxon>Malvaceae</taxon>
        <taxon>Malvoideae</taxon>
        <taxon>Gossypium</taxon>
    </lineage>
</organism>
<keyword evidence="2" id="KW-1185">Reference proteome</keyword>
<comment type="caution">
    <text evidence="1">The sequence shown here is derived from an EMBL/GenBank/DDBJ whole genome shotgun (WGS) entry which is preliminary data.</text>
</comment>
<evidence type="ECO:0000313" key="1">
    <source>
        <dbReference type="EMBL" id="KHG07212.1"/>
    </source>
</evidence>
<dbReference type="EMBL" id="JRRC01469689">
    <property type="protein sequence ID" value="KHG07212.1"/>
    <property type="molecule type" value="Genomic_DNA"/>
</dbReference>
<dbReference type="Proteomes" id="UP000032142">
    <property type="component" value="Unassembled WGS sequence"/>
</dbReference>